<dbReference type="GO" id="GO:0006865">
    <property type="term" value="P:amino acid transport"/>
    <property type="evidence" value="ECO:0007669"/>
    <property type="project" value="UniProtKB-KW"/>
</dbReference>
<evidence type="ECO:0000256" key="5">
    <source>
        <dbReference type="ARBA" id="ARBA00022970"/>
    </source>
</evidence>
<reference evidence="9" key="1">
    <citation type="submission" date="2022-02" db="EMBL/GenBank/DDBJ databases">
        <authorList>
            <person name="Henning P.M."/>
            <person name="McCubbin A.G."/>
            <person name="Shore J.S."/>
        </authorList>
    </citation>
    <scope>NUCLEOTIDE SEQUENCE</scope>
    <source>
        <strain evidence="9">F60SS</strain>
        <tissue evidence="9">Leaves</tissue>
    </source>
</reference>
<dbReference type="AlphaFoldDB" id="A0A9Q0JLS5"/>
<keyword evidence="3" id="KW-0813">Transport</keyword>
<dbReference type="GO" id="GO:0080143">
    <property type="term" value="P:regulation of amino acid export"/>
    <property type="evidence" value="ECO:0007669"/>
    <property type="project" value="InterPro"/>
</dbReference>
<evidence type="ECO:0000313" key="10">
    <source>
        <dbReference type="Proteomes" id="UP001141552"/>
    </source>
</evidence>
<name>A0A9Q0JLS5_9ROSI</name>
<evidence type="ECO:0000256" key="4">
    <source>
        <dbReference type="ARBA" id="ARBA00022692"/>
    </source>
</evidence>
<proteinExistence type="inferred from homology"/>
<comment type="subcellular location">
    <subcellularLocation>
        <location evidence="1">Membrane</location>
        <topology evidence="1">Single-pass membrane protein</topology>
    </subcellularLocation>
</comment>
<evidence type="ECO:0000256" key="3">
    <source>
        <dbReference type="ARBA" id="ARBA00022448"/>
    </source>
</evidence>
<feature type="transmembrane region" description="Helical" evidence="8">
    <location>
        <begin position="27"/>
        <end position="50"/>
    </location>
</feature>
<protein>
    <submittedName>
        <fullName evidence="9">Uncharacterized protein</fullName>
    </submittedName>
</protein>
<comment type="caution">
    <text evidence="9">The sequence shown here is derived from an EMBL/GenBank/DDBJ whole genome shotgun (WGS) entry which is preliminary data.</text>
</comment>
<evidence type="ECO:0000256" key="7">
    <source>
        <dbReference type="ARBA" id="ARBA00023136"/>
    </source>
</evidence>
<keyword evidence="5" id="KW-0029">Amino-acid transport</keyword>
<feature type="transmembrane region" description="Helical" evidence="8">
    <location>
        <begin position="119"/>
        <end position="144"/>
    </location>
</feature>
<comment type="similarity">
    <text evidence="2">Belongs to the GLUTAMINE DUMPER 1 (TC 9.B.60) family.</text>
</comment>
<keyword evidence="4 8" id="KW-0812">Transmembrane</keyword>
<keyword evidence="7 8" id="KW-0472">Membrane</keyword>
<organism evidence="9 10">
    <name type="scientific">Turnera subulata</name>
    <dbReference type="NCBI Taxonomy" id="218843"/>
    <lineage>
        <taxon>Eukaryota</taxon>
        <taxon>Viridiplantae</taxon>
        <taxon>Streptophyta</taxon>
        <taxon>Embryophyta</taxon>
        <taxon>Tracheophyta</taxon>
        <taxon>Spermatophyta</taxon>
        <taxon>Magnoliopsida</taxon>
        <taxon>eudicotyledons</taxon>
        <taxon>Gunneridae</taxon>
        <taxon>Pentapetalae</taxon>
        <taxon>rosids</taxon>
        <taxon>fabids</taxon>
        <taxon>Malpighiales</taxon>
        <taxon>Passifloraceae</taxon>
        <taxon>Turnera</taxon>
    </lineage>
</organism>
<evidence type="ECO:0000256" key="1">
    <source>
        <dbReference type="ARBA" id="ARBA00004167"/>
    </source>
</evidence>
<evidence type="ECO:0000256" key="6">
    <source>
        <dbReference type="ARBA" id="ARBA00022989"/>
    </source>
</evidence>
<evidence type="ECO:0000313" key="9">
    <source>
        <dbReference type="EMBL" id="KAJ4846478.1"/>
    </source>
</evidence>
<dbReference type="PANTHER" id="PTHR33228">
    <property type="entry name" value="PROTEIN GLUTAMINE DUMPER 4-RELATED"/>
    <property type="match status" value="1"/>
</dbReference>
<evidence type="ECO:0000256" key="2">
    <source>
        <dbReference type="ARBA" id="ARBA00009977"/>
    </source>
</evidence>
<dbReference type="OrthoDB" id="770444at2759"/>
<dbReference type="Proteomes" id="UP001141552">
    <property type="component" value="Unassembled WGS sequence"/>
</dbReference>
<accession>A0A9Q0JLS5</accession>
<sequence>MRPGNNSTTTAAAVNAGFWHWNSPVTYLFVSLAVILGLITVALVILACSYRKSLANSSRNQGGDQEKPPKQVEIEVVDYEPKVVVIMAGDENPTYLAKPMRPTTNFTSSNNIWHSPIPYLFGSIALVLILISVALIVLACSYYRKQAATSSSGNQEQEDPAKPVMISSTLDTTPKIVVIMAGNDTPTYLATPAATTTTSSLTFCTCEQ</sequence>
<dbReference type="GO" id="GO:0016020">
    <property type="term" value="C:membrane"/>
    <property type="evidence" value="ECO:0007669"/>
    <property type="project" value="UniProtKB-SubCell"/>
</dbReference>
<keyword evidence="10" id="KW-1185">Reference proteome</keyword>
<keyword evidence="6 8" id="KW-1133">Transmembrane helix</keyword>
<dbReference type="EMBL" id="JAKUCV010001418">
    <property type="protein sequence ID" value="KAJ4846478.1"/>
    <property type="molecule type" value="Genomic_DNA"/>
</dbReference>
<dbReference type="InterPro" id="IPR040359">
    <property type="entry name" value="GDU"/>
</dbReference>
<feature type="non-terminal residue" evidence="9">
    <location>
        <position position="1"/>
    </location>
</feature>
<dbReference type="PANTHER" id="PTHR33228:SF76">
    <property type="entry name" value="PROTEIN GLUTAMINE DUMPER 7"/>
    <property type="match status" value="1"/>
</dbReference>
<gene>
    <name evidence="9" type="ORF">Tsubulata_021639</name>
</gene>
<reference evidence="9" key="2">
    <citation type="journal article" date="2023" name="Plants (Basel)">
        <title>Annotation of the Turnera subulata (Passifloraceae) Draft Genome Reveals the S-Locus Evolved after the Divergence of Turneroideae from Passifloroideae in a Stepwise Manner.</title>
        <authorList>
            <person name="Henning P.M."/>
            <person name="Roalson E.H."/>
            <person name="Mir W."/>
            <person name="McCubbin A.G."/>
            <person name="Shore J.S."/>
        </authorList>
    </citation>
    <scope>NUCLEOTIDE SEQUENCE</scope>
    <source>
        <strain evidence="9">F60SS</strain>
    </source>
</reference>
<evidence type="ECO:0000256" key="8">
    <source>
        <dbReference type="SAM" id="Phobius"/>
    </source>
</evidence>